<accession>A0A4S4NBP4</accession>
<organism evidence="2 3">
    <name type="scientific">Aliishimia ponticola</name>
    <dbReference type="NCBI Taxonomy" id="2499833"/>
    <lineage>
        <taxon>Bacteria</taxon>
        <taxon>Pseudomonadati</taxon>
        <taxon>Pseudomonadota</taxon>
        <taxon>Alphaproteobacteria</taxon>
        <taxon>Rhodobacterales</taxon>
        <taxon>Paracoccaceae</taxon>
        <taxon>Aliishimia</taxon>
    </lineage>
</organism>
<feature type="transmembrane region" description="Helical" evidence="1">
    <location>
        <begin position="101"/>
        <end position="121"/>
    </location>
</feature>
<evidence type="ECO:0000256" key="1">
    <source>
        <dbReference type="SAM" id="Phobius"/>
    </source>
</evidence>
<keyword evidence="3" id="KW-1185">Reference proteome</keyword>
<keyword evidence="1" id="KW-1133">Transmembrane helix</keyword>
<evidence type="ECO:0000313" key="3">
    <source>
        <dbReference type="Proteomes" id="UP000306602"/>
    </source>
</evidence>
<dbReference type="EMBL" id="SRKY01000004">
    <property type="protein sequence ID" value="THH35448.1"/>
    <property type="molecule type" value="Genomic_DNA"/>
</dbReference>
<keyword evidence="1" id="KW-0472">Membrane</keyword>
<feature type="transmembrane region" description="Helical" evidence="1">
    <location>
        <begin position="127"/>
        <end position="153"/>
    </location>
</feature>
<evidence type="ECO:0000313" key="2">
    <source>
        <dbReference type="EMBL" id="THH35448.1"/>
    </source>
</evidence>
<proteinExistence type="predicted"/>
<dbReference type="OrthoDB" id="7629477at2"/>
<comment type="caution">
    <text evidence="2">The sequence shown here is derived from an EMBL/GenBank/DDBJ whole genome shotgun (WGS) entry which is preliminary data.</text>
</comment>
<keyword evidence="1" id="KW-0812">Transmembrane</keyword>
<sequence>MRAVFVALALVILLGNLLPLQTLTRGWAGPDLLFGFALAWSVRRPEYVPVPLLAAVFFLADLLLSRPPGLGAALMLMACFDLQTRMLRLRDAGFAAEWGRAAVLIIATAVANRVALAIFFVPAPSLILATFQTIATAAVYPLIVGVSALVFGVRLSAPGDIDKLGHRL</sequence>
<dbReference type="Proteomes" id="UP000306602">
    <property type="component" value="Unassembled WGS sequence"/>
</dbReference>
<protein>
    <submittedName>
        <fullName evidence="2">Rod shape-determining protein MreD</fullName>
    </submittedName>
</protein>
<gene>
    <name evidence="2" type="ORF">E4Z66_15530</name>
</gene>
<reference evidence="2 3" key="1">
    <citation type="submission" date="2019-04" db="EMBL/GenBank/DDBJ databases">
        <title>Shimia ponticola sp. nov., isolated from seawater.</title>
        <authorList>
            <person name="Kim Y.-O."/>
            <person name="Yoon J.-H."/>
        </authorList>
    </citation>
    <scope>NUCLEOTIDE SEQUENCE [LARGE SCALE GENOMIC DNA]</scope>
    <source>
        <strain evidence="2 3">MYP11</strain>
    </source>
</reference>
<name>A0A4S4NBP4_9RHOB</name>
<dbReference type="AlphaFoldDB" id="A0A4S4NBP4"/>
<feature type="transmembrane region" description="Helical" evidence="1">
    <location>
        <begin position="50"/>
        <end position="80"/>
    </location>
</feature>